<dbReference type="Pfam" id="PF08766">
    <property type="entry name" value="DEK_C"/>
    <property type="match status" value="1"/>
</dbReference>
<feature type="domain" description="Cytochrome b5 heme-binding" evidence="15">
    <location>
        <begin position="804"/>
        <end position="899"/>
    </location>
</feature>
<dbReference type="OMA" id="ICHEVNT"/>
<evidence type="ECO:0000256" key="7">
    <source>
        <dbReference type="ARBA" id="ARBA00022989"/>
    </source>
</evidence>
<evidence type="ECO:0000256" key="4">
    <source>
        <dbReference type="ARBA" id="ARBA00022676"/>
    </source>
</evidence>
<dbReference type="Proteomes" id="UP000078561">
    <property type="component" value="Unassembled WGS sequence"/>
</dbReference>
<evidence type="ECO:0000256" key="11">
    <source>
        <dbReference type="ARBA" id="ARBA00023180"/>
    </source>
</evidence>
<evidence type="ECO:0000259" key="16">
    <source>
        <dbReference type="PROSITE" id="PS51456"/>
    </source>
</evidence>
<keyword evidence="8 12" id="KW-0518">Myosin</keyword>
<dbReference type="PRINTS" id="PR00193">
    <property type="entry name" value="MYOSINHEAVY"/>
</dbReference>
<feature type="domain" description="Myosin motor" evidence="16">
    <location>
        <begin position="4"/>
        <end position="654"/>
    </location>
</feature>
<feature type="transmembrane region" description="Helical" evidence="14">
    <location>
        <begin position="1048"/>
        <end position="1070"/>
    </location>
</feature>
<dbReference type="PROSITE" id="PS00675">
    <property type="entry name" value="SIGMA54_INTERACT_1"/>
    <property type="match status" value="1"/>
</dbReference>
<comment type="subcellular location">
    <subcellularLocation>
        <location evidence="1">Cell membrane</location>
        <topology evidence="1">Multi-pass membrane protein</topology>
    </subcellularLocation>
</comment>
<evidence type="ECO:0000256" key="8">
    <source>
        <dbReference type="ARBA" id="ARBA00023123"/>
    </source>
</evidence>
<feature type="domain" description="DEK-C" evidence="17">
    <location>
        <begin position="1688"/>
        <end position="1743"/>
    </location>
</feature>
<feature type="transmembrane region" description="Helical" evidence="14">
    <location>
        <begin position="778"/>
        <end position="800"/>
    </location>
</feature>
<dbReference type="Gene3D" id="3.10.120.10">
    <property type="entry name" value="Cytochrome b5-like heme/steroid binding domain"/>
    <property type="match status" value="1"/>
</dbReference>
<dbReference type="SMART" id="SM01117">
    <property type="entry name" value="Cyt-b5"/>
    <property type="match status" value="2"/>
</dbReference>
<dbReference type="EMBL" id="LT554386">
    <property type="protein sequence ID" value="SAM04419.1"/>
    <property type="molecule type" value="Genomic_DNA"/>
</dbReference>
<dbReference type="SUPFAM" id="SSF52540">
    <property type="entry name" value="P-loop containing nucleoside triphosphate hydrolases"/>
    <property type="match status" value="1"/>
</dbReference>
<dbReference type="SUPFAM" id="SSF53448">
    <property type="entry name" value="Nucleotide-diphospho-sugar transferases"/>
    <property type="match status" value="1"/>
</dbReference>
<dbReference type="GO" id="GO:0004100">
    <property type="term" value="F:chitin synthase activity"/>
    <property type="evidence" value="ECO:0007669"/>
    <property type="project" value="UniProtKB-EC"/>
</dbReference>
<dbReference type="PROSITE" id="PS50255">
    <property type="entry name" value="CYTOCHROME_B5_2"/>
    <property type="match status" value="1"/>
</dbReference>
<keyword evidence="6 14" id="KW-0812">Transmembrane</keyword>
<dbReference type="GO" id="GO:0031505">
    <property type="term" value="P:fungal-type cell wall organization"/>
    <property type="evidence" value="ECO:0007669"/>
    <property type="project" value="TreeGrafter"/>
</dbReference>
<dbReference type="Pfam" id="PF03142">
    <property type="entry name" value="Chitin_synth_2"/>
    <property type="match status" value="1"/>
</dbReference>
<dbReference type="InterPro" id="IPR025662">
    <property type="entry name" value="Sigma_54_int_dom_ATP-bd_1"/>
</dbReference>
<dbReference type="STRING" id="4829.A0A163MFG5"/>
<dbReference type="GO" id="GO:0016459">
    <property type="term" value="C:myosin complex"/>
    <property type="evidence" value="ECO:0007669"/>
    <property type="project" value="UniProtKB-KW"/>
</dbReference>
<comment type="similarity">
    <text evidence="12">Belongs to the TRAFAC class myosin-kinesin ATPase superfamily. Myosin family.</text>
</comment>
<dbReference type="GO" id="GO:0030428">
    <property type="term" value="C:cell septum"/>
    <property type="evidence" value="ECO:0007669"/>
    <property type="project" value="TreeGrafter"/>
</dbReference>
<evidence type="ECO:0000256" key="5">
    <source>
        <dbReference type="ARBA" id="ARBA00022679"/>
    </source>
</evidence>
<dbReference type="SMART" id="SM00242">
    <property type="entry name" value="MYSc"/>
    <property type="match status" value="1"/>
</dbReference>
<feature type="transmembrane region" description="Helical" evidence="14">
    <location>
        <begin position="1503"/>
        <end position="1526"/>
    </location>
</feature>
<feature type="transmembrane region" description="Helical" evidence="14">
    <location>
        <begin position="741"/>
        <end position="757"/>
    </location>
</feature>
<dbReference type="Gene3D" id="3.40.850.10">
    <property type="entry name" value="Kinesin motor domain"/>
    <property type="match status" value="1"/>
</dbReference>
<evidence type="ECO:0000256" key="2">
    <source>
        <dbReference type="ARBA" id="ARBA00012543"/>
    </source>
</evidence>
<evidence type="ECO:0000256" key="6">
    <source>
        <dbReference type="ARBA" id="ARBA00022692"/>
    </source>
</evidence>
<evidence type="ECO:0000259" key="17">
    <source>
        <dbReference type="PROSITE" id="PS51998"/>
    </source>
</evidence>
<keyword evidence="12" id="KW-0547">Nucleotide-binding</keyword>
<dbReference type="GO" id="GO:0005886">
    <property type="term" value="C:plasma membrane"/>
    <property type="evidence" value="ECO:0007669"/>
    <property type="project" value="UniProtKB-SubCell"/>
</dbReference>
<comment type="caution">
    <text evidence="12">Lacks conserved residue(s) required for the propagation of feature annotation.</text>
</comment>
<keyword evidence="12" id="KW-0009">Actin-binding</keyword>
<name>A0A163MFG5_ABSGL</name>
<evidence type="ECO:0000256" key="1">
    <source>
        <dbReference type="ARBA" id="ARBA00004651"/>
    </source>
</evidence>
<keyword evidence="10 12" id="KW-0505">Motor protein</keyword>
<evidence type="ECO:0000259" key="15">
    <source>
        <dbReference type="PROSITE" id="PS50255"/>
    </source>
</evidence>
<dbReference type="OrthoDB" id="370884at2759"/>
<evidence type="ECO:0000256" key="9">
    <source>
        <dbReference type="ARBA" id="ARBA00023136"/>
    </source>
</evidence>
<dbReference type="InterPro" id="IPR001199">
    <property type="entry name" value="Cyt_B5-like_heme/steroid-bd"/>
</dbReference>
<keyword evidence="4" id="KW-0328">Glycosyltransferase</keyword>
<feature type="region of interest" description="Disordered" evidence="13">
    <location>
        <begin position="657"/>
        <end position="696"/>
    </location>
</feature>
<dbReference type="Pfam" id="PF00063">
    <property type="entry name" value="Myosin_head"/>
    <property type="match status" value="1"/>
</dbReference>
<evidence type="ECO:0000256" key="3">
    <source>
        <dbReference type="ARBA" id="ARBA00022475"/>
    </source>
</evidence>
<feature type="transmembrane region" description="Helical" evidence="14">
    <location>
        <begin position="1477"/>
        <end position="1496"/>
    </location>
</feature>
<dbReference type="SUPFAM" id="SSF109715">
    <property type="entry name" value="DEK C-terminal domain"/>
    <property type="match status" value="1"/>
</dbReference>
<keyword evidence="19" id="KW-1185">Reference proteome</keyword>
<dbReference type="Gene3D" id="1.20.120.720">
    <property type="entry name" value="Myosin VI head, motor domain, U50 subdomain"/>
    <property type="match status" value="1"/>
</dbReference>
<keyword evidence="7 14" id="KW-1133">Transmembrane helix</keyword>
<dbReference type="PROSITE" id="PS51998">
    <property type="entry name" value="DEK_C"/>
    <property type="match status" value="1"/>
</dbReference>
<evidence type="ECO:0000313" key="19">
    <source>
        <dbReference type="Proteomes" id="UP000078561"/>
    </source>
</evidence>
<reference evidence="18" key="1">
    <citation type="submission" date="2016-04" db="EMBL/GenBank/DDBJ databases">
        <authorList>
            <person name="Evans L.H."/>
            <person name="Alamgir A."/>
            <person name="Owens N."/>
            <person name="Weber N.D."/>
            <person name="Virtaneva K."/>
            <person name="Barbian K."/>
            <person name="Babar A."/>
            <person name="Rosenke K."/>
        </authorList>
    </citation>
    <scope>NUCLEOTIDE SEQUENCE [LARGE SCALE GENOMIC DNA]</scope>
    <source>
        <strain evidence="18">CBS 101.48</strain>
    </source>
</reference>
<dbReference type="GO" id="GO:0006031">
    <property type="term" value="P:chitin biosynthetic process"/>
    <property type="evidence" value="ECO:0007669"/>
    <property type="project" value="TreeGrafter"/>
</dbReference>
<dbReference type="InterPro" id="IPR014876">
    <property type="entry name" value="DEK_C"/>
</dbReference>
<dbReference type="InterPro" id="IPR036961">
    <property type="entry name" value="Kinesin_motor_dom_sf"/>
</dbReference>
<evidence type="ECO:0000256" key="14">
    <source>
        <dbReference type="SAM" id="Phobius"/>
    </source>
</evidence>
<evidence type="ECO:0000313" key="18">
    <source>
        <dbReference type="EMBL" id="SAM04419.1"/>
    </source>
</evidence>
<dbReference type="PANTHER" id="PTHR22914:SF45">
    <property type="entry name" value="CHITIN SYNTHASE"/>
    <property type="match status" value="1"/>
</dbReference>
<evidence type="ECO:0000256" key="13">
    <source>
        <dbReference type="SAM" id="MobiDB-lite"/>
    </source>
</evidence>
<dbReference type="GO" id="GO:0005524">
    <property type="term" value="F:ATP binding"/>
    <property type="evidence" value="ECO:0007669"/>
    <property type="project" value="UniProtKB-UniRule"/>
</dbReference>
<protein>
    <recommendedName>
        <fullName evidence="2">chitin synthase</fullName>
        <ecNumber evidence="2">2.4.1.16</ecNumber>
    </recommendedName>
</protein>
<keyword evidence="5" id="KW-0808">Transferase</keyword>
<dbReference type="Gene3D" id="1.20.58.530">
    <property type="match status" value="1"/>
</dbReference>
<accession>A0A163MFG5</accession>
<dbReference type="InterPro" id="IPR036400">
    <property type="entry name" value="Cyt_B5-like_heme/steroid_sf"/>
</dbReference>
<proteinExistence type="inferred from homology"/>
<evidence type="ECO:0000256" key="10">
    <source>
        <dbReference type="ARBA" id="ARBA00023175"/>
    </source>
</evidence>
<dbReference type="PROSITE" id="PS51456">
    <property type="entry name" value="MYOSIN_MOTOR"/>
    <property type="match status" value="1"/>
</dbReference>
<dbReference type="InterPro" id="IPR029044">
    <property type="entry name" value="Nucleotide-diphossugar_trans"/>
</dbReference>
<dbReference type="InParanoid" id="A0A163MFG5"/>
<evidence type="ECO:0000256" key="12">
    <source>
        <dbReference type="PROSITE-ProRule" id="PRU00782"/>
    </source>
</evidence>
<dbReference type="InterPro" id="IPR004835">
    <property type="entry name" value="Chitin_synth"/>
</dbReference>
<dbReference type="GO" id="GO:0003774">
    <property type="term" value="F:cytoskeletal motor activity"/>
    <property type="evidence" value="ECO:0007669"/>
    <property type="project" value="UniProtKB-UniRule"/>
</dbReference>
<keyword evidence="3" id="KW-1003">Cell membrane</keyword>
<dbReference type="EC" id="2.4.1.16" evidence="2"/>
<feature type="binding site" evidence="12">
    <location>
        <begin position="103"/>
        <end position="110"/>
    </location>
    <ligand>
        <name>ATP</name>
        <dbReference type="ChEBI" id="CHEBI:30616"/>
    </ligand>
</feature>
<dbReference type="Pfam" id="PF00173">
    <property type="entry name" value="Cyt-b5"/>
    <property type="match status" value="1"/>
</dbReference>
<sequence length="1749" mass="196734">MGKQQHRDVSSSDLLYTKDIRSCLQQRYGSGQIYTRLGSHHLVALNPHNTMALNDEDTSLEYVANYKDTNPSRMDDPHLFELINHSYYHMRRTGNDQLVYLTGESGSGKTTLRHLVLKHLSRLATHKKESTIQTQILQSQGVLDAFGHFGYYGRHYFNERGRLVGAKIHTYCFDPTHISPLLCRLVTGADAQERQSLGLLSDPAHYHLLHGLMSSPSPDALQHLKSSLKQGGLRKEHITRIMQLLAVILHLGNLIMVEPSQGQESAQVKNTDTLALVADMLGVDAQALQNVLTFKTTMIRNDVLTVILNADQAREQCNALINVLTSLLFSWLVARINQKTSPPSSCSSSIGLLDFPAAAKLGGTTTQEAAGFHHFCLGLANERLHHFFHSQVAAVEPVLTPCLELLMRPSKSLTSLLNTMTDSTLSGKRTFTDTHWMDSVIKYNGQHPALTLEKSSTGKRLFGVAHYTGSVTYDPDGFLHGNSNLHFSKLDFAALFSGSSCWNAFVVDLFSSDPSSSSVLGQTQATLDDLLADAIQQEPTTLWSVQCIQPNDQCDPTHFDTRRVQQQIDALGLATLVQHVKSSWPHSWSHDDFVDRYAIVLQVHHPAVDGLASPHSWCNLVLDAYEWTEQQATVDATKIFLSDESWMILENQLRQIEKDQQRQQRDAAAATPTLSDSDHPSFYSEEDITPDDTTQGLDSSYYDTVPLDPVETKMPQTATSTTLHDTSSPAKRETSTQRKQWLFFVWLVTWWIPGPCLKWCGHMKRKDIQIAWREKVTLCFMIFLLCVFVMWFLIFFGDWVCPHQDVYSPSELQLHGYDAEDTKKTPAAAFVAIRGEVFDLTEFVPRHYPPSIIPTTALLDYAGKDITSLFPVQVSDLCEGASTPVSPLVSLDYHVNLTDKNAHYHDFRYSSGNYRPNWYYDQMTMLRRQYKKGNLGFEYKAIHDQATSATLVNGIKMTRNWAVLDKRVYDLSAYILGGRHSSGDTQVDVNFMDDTIVNLFRTHSGTDITTEFNKLPLDPALRRRQLACLRNLFFVGMLDTRNSPQCQFSTYLLLIVTCLLASVILFKFLAALRIGGPRAPEDHDKFVICQITCYTEDEDSLRKTIDSIAKLTYDDKRKLMFIICDGMIVGGGNDRPTPRIVLDILKVAKTVVDPEPLAFVSVGEGRKQYNRGKVYSGLYEIGGHVVPYLVVVKCGHPDERQKPGNRGKRDSQLVLMQYLNRVHFDAAMNPLQLEIYHQMKNVIGVNPSFYDFVLMVDADTEVLPDGLNNLVSTAVHDSKIIGLCGETTLANEKDSWVTMIQVYEYFISHHMIKAFESLFSTVSCLPGCFTMYRIRTVDGKRALFVSNEVINDYSVNVVDTLHKKNLLHLGEDRYLTTLLLKHFANYKTKFTSDAQCRTVCPDVWSVLISQRRRWINSTIHNLGELMFLPRLCGFCCFSMRFVVVLDLISTLVMPALVGYLIYLIYSIATADADTVPYISIATIAGVYGLQALLFIIKRKWEYIIWMLVSVLAIPVFSFYIPLYSYWHFDDFSWGNTRVVMGDTGKAIQVVADEGDFDPSSIPTMTWAEYEKLVLVDNGGNDYHGVDDDGLSQLSSGVYSRGYHDMSDTLSMRYPSSPPSNMGLRTASGLFTMDGSMLLPSGGSMMMPPPSSASLTMVPSSTSLLLPGQQNRYSFASTHLNALEHQPLAVSDENIRYHVHSILSTADLTQVTKKQVREQLQLIFGTSMAGKKDYINACIESSLQDRMKPY</sequence>
<keyword evidence="12" id="KW-0067">ATP-binding</keyword>
<feature type="transmembrane region" description="Helical" evidence="14">
    <location>
        <begin position="1441"/>
        <end position="1465"/>
    </location>
</feature>
<gene>
    <name evidence="18" type="primary">ABSGL_10283.1 scaffold 11921</name>
</gene>
<dbReference type="SUPFAM" id="SSF55856">
    <property type="entry name" value="Cytochrome b5-like heme/steroid binding domain"/>
    <property type="match status" value="1"/>
</dbReference>
<keyword evidence="11" id="KW-0325">Glycoprotein</keyword>
<keyword evidence="9 14" id="KW-0472">Membrane</keyword>
<dbReference type="InterPro" id="IPR001609">
    <property type="entry name" value="Myosin_head_motor_dom-like"/>
</dbReference>
<dbReference type="Gene3D" id="1.10.10.60">
    <property type="entry name" value="Homeodomain-like"/>
    <property type="match status" value="1"/>
</dbReference>
<dbReference type="Gene3D" id="1.10.10.820">
    <property type="match status" value="1"/>
</dbReference>
<dbReference type="PANTHER" id="PTHR22914">
    <property type="entry name" value="CHITIN SYNTHASE"/>
    <property type="match status" value="1"/>
</dbReference>
<dbReference type="InterPro" id="IPR027417">
    <property type="entry name" value="P-loop_NTPase"/>
</dbReference>
<dbReference type="GO" id="GO:0003779">
    <property type="term" value="F:actin binding"/>
    <property type="evidence" value="ECO:0007669"/>
    <property type="project" value="UniProtKB-KW"/>
</dbReference>
<organism evidence="18">
    <name type="scientific">Absidia glauca</name>
    <name type="common">Pin mould</name>
    <dbReference type="NCBI Taxonomy" id="4829"/>
    <lineage>
        <taxon>Eukaryota</taxon>
        <taxon>Fungi</taxon>
        <taxon>Fungi incertae sedis</taxon>
        <taxon>Mucoromycota</taxon>
        <taxon>Mucoromycotina</taxon>
        <taxon>Mucoromycetes</taxon>
        <taxon>Mucorales</taxon>
        <taxon>Cunninghamellaceae</taxon>
        <taxon>Absidia</taxon>
    </lineage>
</organism>